<dbReference type="Pfam" id="PF00076">
    <property type="entry name" value="RRM_1"/>
    <property type="match status" value="1"/>
</dbReference>
<dbReference type="InterPro" id="IPR000504">
    <property type="entry name" value="RRM_dom"/>
</dbReference>
<evidence type="ECO:0000256" key="4">
    <source>
        <dbReference type="SAM" id="MobiDB-lite"/>
    </source>
</evidence>
<dbReference type="PANTHER" id="PTHR45735">
    <property type="entry name" value="CLEAVAGE STIMULATION FACTOR SUBUNIT 2"/>
    <property type="match status" value="1"/>
</dbReference>
<dbReference type="OrthoDB" id="272703at2759"/>
<feature type="compositionally biased region" description="Pro residues" evidence="4">
    <location>
        <begin position="276"/>
        <end position="294"/>
    </location>
</feature>
<dbReference type="Pfam" id="PF14304">
    <property type="entry name" value="CSTF_C"/>
    <property type="match status" value="1"/>
</dbReference>
<dbReference type="Gene3D" id="3.30.70.330">
    <property type="match status" value="1"/>
</dbReference>
<sequence>MSRVVFVGNVPYDMTEVSMAEHHAVSQTDVFHWPPQEQLTQVFSSVGPVAGFRLVFDRETGKAKGYGYPKDHESAASAVRNLHNTEVGGRSLRIDLADADPALEGKFTSRGEILGERDGHHPGKGQRQGGGPPDIQTILSSMPSGVPVPPGSNPLDVITNAIVALGTDKQMELLQQMKTFVTSNPDAARAVLVAHPQLAYACFQTMLMTNVVDPAVLQKMLPGGGAQPPPQQAPPPVVAPVAPPVAPAPAANQYQQGYYGALPPVPSMAPNAQYPPYQPPPAPPAPQVAPPAPGFPGVSPQQQAMIQQVLSLTQEQINGLPPNERAAIMQLRSQLGA</sequence>
<dbReference type="PANTHER" id="PTHR45735:SF2">
    <property type="entry name" value="CLEAVAGE STIMULATION FACTOR SUBUNIT 2"/>
    <property type="match status" value="1"/>
</dbReference>
<dbReference type="InterPro" id="IPR025742">
    <property type="entry name" value="CSTF2_hinge"/>
</dbReference>
<evidence type="ECO:0000313" key="7">
    <source>
        <dbReference type="Proteomes" id="UP000383932"/>
    </source>
</evidence>
<evidence type="ECO:0000256" key="3">
    <source>
        <dbReference type="PROSITE-ProRule" id="PRU00176"/>
    </source>
</evidence>
<accession>A0A5N5QP34</accession>
<protein>
    <recommendedName>
        <fullName evidence="5">RRM domain-containing protein</fullName>
    </recommendedName>
</protein>
<reference evidence="6 7" key="1">
    <citation type="journal article" date="2019" name="Fungal Biol. Biotechnol.">
        <title>Draft genome sequence of fastidious pathogen Ceratobasidium theobromae, which causes vascular-streak dieback in Theobroma cacao.</title>
        <authorList>
            <person name="Ali S.S."/>
            <person name="Asman A."/>
            <person name="Shao J."/>
            <person name="Firmansyah A.P."/>
            <person name="Susilo A.W."/>
            <person name="Rosmana A."/>
            <person name="McMahon P."/>
            <person name="Junaid M."/>
            <person name="Guest D."/>
            <person name="Kheng T.Y."/>
            <person name="Meinhardt L.W."/>
            <person name="Bailey B.A."/>
        </authorList>
    </citation>
    <scope>NUCLEOTIDE SEQUENCE [LARGE SCALE GENOMIC DNA]</scope>
    <source>
        <strain evidence="6 7">CT2</strain>
    </source>
</reference>
<dbReference type="Gene3D" id="1.25.40.630">
    <property type="match status" value="1"/>
</dbReference>
<keyword evidence="7" id="KW-1185">Reference proteome</keyword>
<dbReference type="GO" id="GO:0005847">
    <property type="term" value="C:mRNA cleavage and polyadenylation specificity factor complex"/>
    <property type="evidence" value="ECO:0007669"/>
    <property type="project" value="TreeGrafter"/>
</dbReference>
<dbReference type="Pfam" id="PF14327">
    <property type="entry name" value="CSTF2_hinge"/>
    <property type="match status" value="1"/>
</dbReference>
<feature type="region of interest" description="Disordered" evidence="4">
    <location>
        <begin position="110"/>
        <end position="134"/>
    </location>
</feature>
<dbReference type="Gene3D" id="1.10.20.70">
    <property type="entry name" value="Transcription termination and cleavage factor, C-terminal domain"/>
    <property type="match status" value="1"/>
</dbReference>
<dbReference type="AlphaFoldDB" id="A0A5N5QP34"/>
<feature type="compositionally biased region" description="Basic and acidic residues" evidence="4">
    <location>
        <begin position="110"/>
        <end position="121"/>
    </location>
</feature>
<proteinExistence type="predicted"/>
<gene>
    <name evidence="6" type="ORF">CTheo_3190</name>
</gene>
<evidence type="ECO:0000259" key="5">
    <source>
        <dbReference type="PROSITE" id="PS50102"/>
    </source>
</evidence>
<dbReference type="Proteomes" id="UP000383932">
    <property type="component" value="Unassembled WGS sequence"/>
</dbReference>
<keyword evidence="2" id="KW-0539">Nucleus</keyword>
<comment type="caution">
    <text evidence="6">The sequence shown here is derived from an EMBL/GenBank/DDBJ whole genome shotgun (WGS) entry which is preliminary data.</text>
</comment>
<dbReference type="GO" id="GO:0031124">
    <property type="term" value="P:mRNA 3'-end processing"/>
    <property type="evidence" value="ECO:0007669"/>
    <property type="project" value="InterPro"/>
</dbReference>
<name>A0A5N5QP34_9AGAM</name>
<evidence type="ECO:0000313" key="6">
    <source>
        <dbReference type="EMBL" id="KAB5593358.1"/>
    </source>
</evidence>
<evidence type="ECO:0000256" key="1">
    <source>
        <dbReference type="ARBA" id="ARBA00004123"/>
    </source>
</evidence>
<dbReference type="GO" id="GO:0003729">
    <property type="term" value="F:mRNA binding"/>
    <property type="evidence" value="ECO:0007669"/>
    <property type="project" value="TreeGrafter"/>
</dbReference>
<feature type="region of interest" description="Disordered" evidence="4">
    <location>
        <begin position="270"/>
        <end position="301"/>
    </location>
</feature>
<organism evidence="6 7">
    <name type="scientific">Ceratobasidium theobromae</name>
    <dbReference type="NCBI Taxonomy" id="1582974"/>
    <lineage>
        <taxon>Eukaryota</taxon>
        <taxon>Fungi</taxon>
        <taxon>Dikarya</taxon>
        <taxon>Basidiomycota</taxon>
        <taxon>Agaricomycotina</taxon>
        <taxon>Agaricomycetes</taxon>
        <taxon>Cantharellales</taxon>
        <taxon>Ceratobasidiaceae</taxon>
        <taxon>Ceratobasidium</taxon>
    </lineage>
</organism>
<dbReference type="EMBL" id="SSOP01000039">
    <property type="protein sequence ID" value="KAB5593358.1"/>
    <property type="molecule type" value="Genomic_DNA"/>
</dbReference>
<comment type="subcellular location">
    <subcellularLocation>
        <location evidence="1">Nucleus</location>
    </subcellularLocation>
</comment>
<dbReference type="InterPro" id="IPR035979">
    <property type="entry name" value="RBD_domain_sf"/>
</dbReference>
<dbReference type="PROSITE" id="PS50102">
    <property type="entry name" value="RRM"/>
    <property type="match status" value="1"/>
</dbReference>
<keyword evidence="3" id="KW-0694">RNA-binding</keyword>
<dbReference type="InterPro" id="IPR012677">
    <property type="entry name" value="Nucleotide-bd_a/b_plait_sf"/>
</dbReference>
<dbReference type="InterPro" id="IPR038192">
    <property type="entry name" value="CSTF_C_sf"/>
</dbReference>
<feature type="domain" description="RRM" evidence="5">
    <location>
        <begin position="3"/>
        <end position="99"/>
    </location>
</feature>
<dbReference type="SMART" id="SM00360">
    <property type="entry name" value="RRM"/>
    <property type="match status" value="1"/>
</dbReference>
<evidence type="ECO:0000256" key="2">
    <source>
        <dbReference type="ARBA" id="ARBA00023242"/>
    </source>
</evidence>
<dbReference type="SUPFAM" id="SSF54928">
    <property type="entry name" value="RNA-binding domain, RBD"/>
    <property type="match status" value="1"/>
</dbReference>
<dbReference type="InterPro" id="IPR026896">
    <property type="entry name" value="CSTF_C"/>
</dbReference>